<keyword evidence="1" id="KW-1133">Transmembrane helix</keyword>
<accession>A6VT42</accession>
<dbReference type="AlphaFoldDB" id="A6VT42"/>
<dbReference type="EMBL" id="CP000749">
    <property type="protein sequence ID" value="ABR69621.1"/>
    <property type="molecule type" value="Genomic_DNA"/>
</dbReference>
<name>A6VT42_MARMS</name>
<evidence type="ECO:0000256" key="1">
    <source>
        <dbReference type="SAM" id="Phobius"/>
    </source>
</evidence>
<keyword evidence="1" id="KW-0472">Membrane</keyword>
<evidence type="ECO:0000256" key="2">
    <source>
        <dbReference type="SAM" id="SignalP"/>
    </source>
</evidence>
<dbReference type="KEGG" id="mmw:Mmwyl1_0687"/>
<organism evidence="3">
    <name type="scientific">Marinomonas sp. (strain MWYL1)</name>
    <dbReference type="NCBI Taxonomy" id="400668"/>
    <lineage>
        <taxon>Bacteria</taxon>
        <taxon>Pseudomonadati</taxon>
        <taxon>Pseudomonadota</taxon>
        <taxon>Gammaproteobacteria</taxon>
        <taxon>Oceanospirillales</taxon>
        <taxon>Oceanospirillaceae</taxon>
        <taxon>Marinomonas</taxon>
    </lineage>
</organism>
<sequence>MTNSSFMLSCVLYRGNVMLYRLLLCLLLGSFVSVSMAANNVSEDQQKLTQTVFELERSVAILQLSTASLGDYQSLATKMAHVKSLEYRVNFLGNLTFLLCMALVVFFFKLRNQQKRLLALESREAEKVSEQQKKDV</sequence>
<proteinExistence type="predicted"/>
<dbReference type="HOGENOM" id="CLU_1914569_0_0_6"/>
<feature type="transmembrane region" description="Helical" evidence="1">
    <location>
        <begin position="91"/>
        <end position="108"/>
    </location>
</feature>
<keyword evidence="1" id="KW-0812">Transmembrane</keyword>
<gene>
    <name evidence="3" type="ordered locus">Mmwyl1_0687</name>
</gene>
<dbReference type="STRING" id="400668.Mmwyl1_0687"/>
<feature type="signal peptide" evidence="2">
    <location>
        <begin position="1"/>
        <end position="37"/>
    </location>
</feature>
<protein>
    <recommendedName>
        <fullName evidence="4">CcmD family protein</fullName>
    </recommendedName>
</protein>
<reference evidence="3" key="1">
    <citation type="submission" date="2007-06" db="EMBL/GenBank/DDBJ databases">
        <title>Complete sequence of Marinomonas sp. MWYL1.</title>
        <authorList>
            <consortium name="US DOE Joint Genome Institute"/>
            <person name="Copeland A."/>
            <person name="Lucas S."/>
            <person name="Lapidus A."/>
            <person name="Barry K."/>
            <person name="Glavina del Rio T."/>
            <person name="Dalin E."/>
            <person name="Tice H."/>
            <person name="Pitluck S."/>
            <person name="Kiss H."/>
            <person name="Brettin T."/>
            <person name="Bruce D."/>
            <person name="Detter J.C."/>
            <person name="Han C."/>
            <person name="Schmutz J."/>
            <person name="Larimer F."/>
            <person name="Land M."/>
            <person name="Hauser L."/>
            <person name="Kyrpides N."/>
            <person name="Kim E."/>
            <person name="Johnston A.W.B."/>
            <person name="Todd J.D."/>
            <person name="Rogers R."/>
            <person name="Wexler M."/>
            <person name="Bond P.L."/>
            <person name="Li Y."/>
            <person name="Richardson P."/>
        </authorList>
    </citation>
    <scope>NUCLEOTIDE SEQUENCE [LARGE SCALE GENOMIC DNA]</scope>
    <source>
        <strain evidence="3">MWYL1</strain>
    </source>
</reference>
<feature type="chain" id="PRO_5002703657" description="CcmD family protein" evidence="2">
    <location>
        <begin position="38"/>
        <end position="136"/>
    </location>
</feature>
<evidence type="ECO:0000313" key="3">
    <source>
        <dbReference type="EMBL" id="ABR69621.1"/>
    </source>
</evidence>
<keyword evidence="2" id="KW-0732">Signal</keyword>
<evidence type="ECO:0008006" key="4">
    <source>
        <dbReference type="Google" id="ProtNLM"/>
    </source>
</evidence>